<dbReference type="InterPro" id="IPR002645">
    <property type="entry name" value="STAS_dom"/>
</dbReference>
<dbReference type="SUPFAM" id="SSF52091">
    <property type="entry name" value="SpoIIaa-like"/>
    <property type="match status" value="1"/>
</dbReference>
<keyword evidence="3" id="KW-1185">Reference proteome</keyword>
<dbReference type="PANTHER" id="PTHR33495:SF2">
    <property type="entry name" value="ANTI-SIGMA FACTOR ANTAGONIST TM_1081-RELATED"/>
    <property type="match status" value="1"/>
</dbReference>
<dbReference type="Pfam" id="PF01740">
    <property type="entry name" value="STAS"/>
    <property type="match status" value="1"/>
</dbReference>
<evidence type="ECO:0000313" key="2">
    <source>
        <dbReference type="EMBL" id="SCL72353.1"/>
    </source>
</evidence>
<dbReference type="GO" id="GO:0043856">
    <property type="term" value="F:anti-sigma factor antagonist activity"/>
    <property type="evidence" value="ECO:0007669"/>
    <property type="project" value="TreeGrafter"/>
</dbReference>
<dbReference type="AlphaFoldDB" id="A0A1C6W1B0"/>
<organism evidence="2 3">
    <name type="scientific">Micromonospora citrea</name>
    <dbReference type="NCBI Taxonomy" id="47855"/>
    <lineage>
        <taxon>Bacteria</taxon>
        <taxon>Bacillati</taxon>
        <taxon>Actinomycetota</taxon>
        <taxon>Actinomycetes</taxon>
        <taxon>Micromonosporales</taxon>
        <taxon>Micromonosporaceae</taxon>
        <taxon>Micromonospora</taxon>
    </lineage>
</organism>
<dbReference type="Proteomes" id="UP000199001">
    <property type="component" value="Unassembled WGS sequence"/>
</dbReference>
<feature type="domain" description="STAS" evidence="1">
    <location>
        <begin position="28"/>
        <end position="108"/>
    </location>
</feature>
<dbReference type="PROSITE" id="PS50801">
    <property type="entry name" value="STAS"/>
    <property type="match status" value="1"/>
</dbReference>
<accession>A0A1C6W1B0</accession>
<evidence type="ECO:0000313" key="3">
    <source>
        <dbReference type="Proteomes" id="UP000199001"/>
    </source>
</evidence>
<sequence length="134" mass="14004">MIVLSHGSHPETTPLSMTVDRSDPEAPLIRVGGDLAYTTAAPLRAEIDRTLAAAPPALVLDFGDLLFIDSTGLGVIVHAWREGQQAGTALRLRGVPRFLATILDMTGVTGLLDRPLGDGLTARAAPTERPAGTA</sequence>
<proteinExistence type="predicted"/>
<dbReference type="CDD" id="cd07043">
    <property type="entry name" value="STAS_anti-anti-sigma_factors"/>
    <property type="match status" value="1"/>
</dbReference>
<dbReference type="EMBL" id="FMHZ01000002">
    <property type="protein sequence ID" value="SCL72353.1"/>
    <property type="molecule type" value="Genomic_DNA"/>
</dbReference>
<dbReference type="STRING" id="47855.GA0070606_6065"/>
<evidence type="ECO:0000259" key="1">
    <source>
        <dbReference type="PROSITE" id="PS50801"/>
    </source>
</evidence>
<dbReference type="PANTHER" id="PTHR33495">
    <property type="entry name" value="ANTI-SIGMA FACTOR ANTAGONIST TM_1081-RELATED-RELATED"/>
    <property type="match status" value="1"/>
</dbReference>
<reference evidence="3" key="1">
    <citation type="submission" date="2016-06" db="EMBL/GenBank/DDBJ databases">
        <authorList>
            <person name="Varghese N."/>
            <person name="Submissions Spin"/>
        </authorList>
    </citation>
    <scope>NUCLEOTIDE SEQUENCE [LARGE SCALE GENOMIC DNA]</scope>
    <source>
        <strain evidence="3">DSM 43903</strain>
    </source>
</reference>
<dbReference type="Gene3D" id="3.30.750.24">
    <property type="entry name" value="STAS domain"/>
    <property type="match status" value="1"/>
</dbReference>
<dbReference type="InterPro" id="IPR036513">
    <property type="entry name" value="STAS_dom_sf"/>
</dbReference>
<protein>
    <submittedName>
        <fullName evidence="2">Anti-anti-sigma factor</fullName>
    </submittedName>
</protein>
<name>A0A1C6W1B0_9ACTN</name>
<gene>
    <name evidence="2" type="ORF">GA0070606_6065</name>
</gene>